<keyword evidence="1" id="KW-0472">Membrane</keyword>
<reference evidence="2 3" key="1">
    <citation type="submission" date="2020-08" db="EMBL/GenBank/DDBJ databases">
        <title>Genomic Encyclopedia of Type Strains, Phase IV (KMG-IV): sequencing the most valuable type-strain genomes for metagenomic binning, comparative biology and taxonomic classification.</title>
        <authorList>
            <person name="Goeker M."/>
        </authorList>
    </citation>
    <scope>NUCLEOTIDE SEQUENCE [LARGE SCALE GENOMIC DNA]</scope>
    <source>
        <strain evidence="2 3">DSM 12252</strain>
    </source>
</reference>
<organism evidence="2 3">
    <name type="scientific">Prosthecobacter vanneervenii</name>
    <dbReference type="NCBI Taxonomy" id="48466"/>
    <lineage>
        <taxon>Bacteria</taxon>
        <taxon>Pseudomonadati</taxon>
        <taxon>Verrucomicrobiota</taxon>
        <taxon>Verrucomicrobiia</taxon>
        <taxon>Verrucomicrobiales</taxon>
        <taxon>Verrucomicrobiaceae</taxon>
        <taxon>Prosthecobacter</taxon>
    </lineage>
</organism>
<protein>
    <submittedName>
        <fullName evidence="2">Uncharacterized protein</fullName>
    </submittedName>
</protein>
<proteinExistence type="predicted"/>
<accession>A0A7W8DN89</accession>
<comment type="caution">
    <text evidence="2">The sequence shown here is derived from an EMBL/GenBank/DDBJ whole genome shotgun (WGS) entry which is preliminary data.</text>
</comment>
<feature type="transmembrane region" description="Helical" evidence="1">
    <location>
        <begin position="27"/>
        <end position="47"/>
    </location>
</feature>
<sequence>MIFVLAGVAWGILMSLLHFYARSLGWWWLVAAPALLVAALAGAWLLHELLAGIEWLMFCFRRCPCCLSRRWSWGFTQGFGL</sequence>
<name>A0A7W8DN89_9BACT</name>
<dbReference type="AlphaFoldDB" id="A0A7W8DN89"/>
<evidence type="ECO:0000313" key="3">
    <source>
        <dbReference type="Proteomes" id="UP000590740"/>
    </source>
</evidence>
<gene>
    <name evidence="2" type="ORF">HNQ65_005274</name>
</gene>
<evidence type="ECO:0000313" key="2">
    <source>
        <dbReference type="EMBL" id="MBB5035661.1"/>
    </source>
</evidence>
<dbReference type="RefSeq" id="WP_184344682.1">
    <property type="nucleotide sequence ID" value="NZ_JACHIG010000022.1"/>
</dbReference>
<keyword evidence="3" id="KW-1185">Reference proteome</keyword>
<dbReference type="EMBL" id="JACHIG010000022">
    <property type="protein sequence ID" value="MBB5035661.1"/>
    <property type="molecule type" value="Genomic_DNA"/>
</dbReference>
<keyword evidence="1" id="KW-0812">Transmembrane</keyword>
<keyword evidence="1" id="KW-1133">Transmembrane helix</keyword>
<dbReference type="Proteomes" id="UP000590740">
    <property type="component" value="Unassembled WGS sequence"/>
</dbReference>
<evidence type="ECO:0000256" key="1">
    <source>
        <dbReference type="SAM" id="Phobius"/>
    </source>
</evidence>